<organism evidence="2 3">
    <name type="scientific">Hydnum rufescens UP504</name>
    <dbReference type="NCBI Taxonomy" id="1448309"/>
    <lineage>
        <taxon>Eukaryota</taxon>
        <taxon>Fungi</taxon>
        <taxon>Dikarya</taxon>
        <taxon>Basidiomycota</taxon>
        <taxon>Agaricomycotina</taxon>
        <taxon>Agaricomycetes</taxon>
        <taxon>Cantharellales</taxon>
        <taxon>Hydnaceae</taxon>
        <taxon>Hydnum</taxon>
    </lineage>
</organism>
<comment type="caution">
    <text evidence="2">The sequence shown here is derived from an EMBL/GenBank/DDBJ whole genome shotgun (WGS) entry which is preliminary data.</text>
</comment>
<evidence type="ECO:0000256" key="1">
    <source>
        <dbReference type="SAM" id="MobiDB-lite"/>
    </source>
</evidence>
<dbReference type="EMBL" id="MU129098">
    <property type="protein sequence ID" value="KAF9506821.1"/>
    <property type="molecule type" value="Genomic_DNA"/>
</dbReference>
<reference evidence="2" key="1">
    <citation type="journal article" date="2020" name="Nat. Commun.">
        <title>Large-scale genome sequencing of mycorrhizal fungi provides insights into the early evolution of symbiotic traits.</title>
        <authorList>
            <person name="Miyauchi S."/>
            <person name="Kiss E."/>
            <person name="Kuo A."/>
            <person name="Drula E."/>
            <person name="Kohler A."/>
            <person name="Sanchez-Garcia M."/>
            <person name="Morin E."/>
            <person name="Andreopoulos B."/>
            <person name="Barry K.W."/>
            <person name="Bonito G."/>
            <person name="Buee M."/>
            <person name="Carver A."/>
            <person name="Chen C."/>
            <person name="Cichocki N."/>
            <person name="Clum A."/>
            <person name="Culley D."/>
            <person name="Crous P.W."/>
            <person name="Fauchery L."/>
            <person name="Girlanda M."/>
            <person name="Hayes R.D."/>
            <person name="Keri Z."/>
            <person name="LaButti K."/>
            <person name="Lipzen A."/>
            <person name="Lombard V."/>
            <person name="Magnuson J."/>
            <person name="Maillard F."/>
            <person name="Murat C."/>
            <person name="Nolan M."/>
            <person name="Ohm R.A."/>
            <person name="Pangilinan J."/>
            <person name="Pereira M.F."/>
            <person name="Perotto S."/>
            <person name="Peter M."/>
            <person name="Pfister S."/>
            <person name="Riley R."/>
            <person name="Sitrit Y."/>
            <person name="Stielow J.B."/>
            <person name="Szollosi G."/>
            <person name="Zifcakova L."/>
            <person name="Stursova M."/>
            <person name="Spatafora J.W."/>
            <person name="Tedersoo L."/>
            <person name="Vaario L.M."/>
            <person name="Yamada A."/>
            <person name="Yan M."/>
            <person name="Wang P."/>
            <person name="Xu J."/>
            <person name="Bruns T."/>
            <person name="Baldrian P."/>
            <person name="Vilgalys R."/>
            <person name="Dunand C."/>
            <person name="Henrissat B."/>
            <person name="Grigoriev I.V."/>
            <person name="Hibbett D."/>
            <person name="Nagy L.G."/>
            <person name="Martin F.M."/>
        </authorList>
    </citation>
    <scope>NUCLEOTIDE SEQUENCE</scope>
    <source>
        <strain evidence="2">UP504</strain>
    </source>
</reference>
<evidence type="ECO:0000313" key="2">
    <source>
        <dbReference type="EMBL" id="KAF9506821.1"/>
    </source>
</evidence>
<protein>
    <submittedName>
        <fullName evidence="2">Uncharacterized protein</fullName>
    </submittedName>
</protein>
<feature type="region of interest" description="Disordered" evidence="1">
    <location>
        <begin position="252"/>
        <end position="275"/>
    </location>
</feature>
<feature type="compositionally biased region" description="Basic and acidic residues" evidence="1">
    <location>
        <begin position="339"/>
        <end position="359"/>
    </location>
</feature>
<feature type="region of interest" description="Disordered" evidence="1">
    <location>
        <begin position="1"/>
        <end position="79"/>
    </location>
</feature>
<feature type="region of interest" description="Disordered" evidence="1">
    <location>
        <begin position="175"/>
        <end position="205"/>
    </location>
</feature>
<keyword evidence="3" id="KW-1185">Reference proteome</keyword>
<proteinExistence type="predicted"/>
<feature type="region of interest" description="Disordered" evidence="1">
    <location>
        <begin position="309"/>
        <end position="382"/>
    </location>
</feature>
<gene>
    <name evidence="2" type="ORF">BS47DRAFT_379874</name>
</gene>
<evidence type="ECO:0000313" key="3">
    <source>
        <dbReference type="Proteomes" id="UP000886523"/>
    </source>
</evidence>
<sequence length="382" mass="39832">MPGAASRLPAPGWSTSTKGKSVTSTSSSRISRGSSLLSSMNTTSRSDAPSSLGSSSTLVSSLGLRRPTTGSGGTTMTSTLYAPTVSSLARMRPPSIVNSSKGRQSHMKGFLSSMAEPPKLPADAHTYAAVSPSLQGPPNKFGFRGTASPTASSASLRAVASRFILPPQFQMTNGIGAVTSPTGRSPGMTLNNGVSPAAAGASKSPVTQPFSFLRADFRDIISPASEAKAAVLDAMENMDTTSREIRVGPQAAKASAPLLPRTPSGSVPHRRPRISRSKVIAKLGEKRAAAAASSGVDRQSDIGVVGETKPTIETPRRPKVRSSLHTRTRRSIAAPGSSGKERAILESYHRGQRKSEAAVRRQSRFKATARISSPARKMGDIV</sequence>
<accession>A0A9P6AL51</accession>
<feature type="compositionally biased region" description="Basic residues" evidence="1">
    <location>
        <begin position="317"/>
        <end position="330"/>
    </location>
</feature>
<feature type="compositionally biased region" description="Polar residues" evidence="1">
    <location>
        <begin position="175"/>
        <end position="194"/>
    </location>
</feature>
<dbReference type="AlphaFoldDB" id="A0A9P6AL51"/>
<name>A0A9P6AL51_9AGAM</name>
<dbReference type="Proteomes" id="UP000886523">
    <property type="component" value="Unassembled WGS sequence"/>
</dbReference>
<feature type="compositionally biased region" description="Low complexity" evidence="1">
    <location>
        <begin position="14"/>
        <end position="64"/>
    </location>
</feature>